<evidence type="ECO:0000313" key="1">
    <source>
        <dbReference type="EMBL" id="KAG9942411.1"/>
    </source>
</evidence>
<protein>
    <submittedName>
        <fullName evidence="1">Uncharacterized protein</fullName>
    </submittedName>
</protein>
<organism evidence="1 2">
    <name type="scientific">Aureobasidium melanogenum</name>
    <name type="common">Aureobasidium pullulans var. melanogenum</name>
    <dbReference type="NCBI Taxonomy" id="46634"/>
    <lineage>
        <taxon>Eukaryota</taxon>
        <taxon>Fungi</taxon>
        <taxon>Dikarya</taxon>
        <taxon>Ascomycota</taxon>
        <taxon>Pezizomycotina</taxon>
        <taxon>Dothideomycetes</taxon>
        <taxon>Dothideomycetidae</taxon>
        <taxon>Dothideales</taxon>
        <taxon>Saccotheciaceae</taxon>
        <taxon>Aureobasidium</taxon>
    </lineage>
</organism>
<dbReference type="AlphaFoldDB" id="A0A9P8F746"/>
<feature type="non-terminal residue" evidence="1">
    <location>
        <position position="149"/>
    </location>
</feature>
<name>A0A9P8F746_AURME</name>
<sequence length="149" mass="16397">MAPKEAVSPAPPATKPETDPFLYVLRAMCILELAALYSPLSQLTLAPVYGSIPSSVFHHEITSVIVLLSLTRNNMLSRFMPANIEYYIPVLASSIPLIQSYLFQYSTKLGVGSGPLITEGLTYYPLLLMSTYSAARLLLDAKIDQYLHS</sequence>
<evidence type="ECO:0000313" key="2">
    <source>
        <dbReference type="Proteomes" id="UP000729357"/>
    </source>
</evidence>
<keyword evidence="2" id="KW-1185">Reference proteome</keyword>
<reference evidence="1" key="1">
    <citation type="journal article" date="2021" name="J Fungi (Basel)">
        <title>Virulence traits and population genomics of the black yeast Aureobasidium melanogenum.</title>
        <authorList>
            <person name="Cernosa A."/>
            <person name="Sun X."/>
            <person name="Gostincar C."/>
            <person name="Fang C."/>
            <person name="Gunde-Cimerman N."/>
            <person name="Song Z."/>
        </authorList>
    </citation>
    <scope>NUCLEOTIDE SEQUENCE</scope>
    <source>
        <strain evidence="1">EXF-9298</strain>
    </source>
</reference>
<dbReference type="Proteomes" id="UP000729357">
    <property type="component" value="Unassembled WGS sequence"/>
</dbReference>
<gene>
    <name evidence="1" type="ORF">KCU98_g18759</name>
</gene>
<proteinExistence type="predicted"/>
<reference evidence="1" key="2">
    <citation type="submission" date="2021-08" db="EMBL/GenBank/DDBJ databases">
        <authorList>
            <person name="Gostincar C."/>
            <person name="Sun X."/>
            <person name="Song Z."/>
            <person name="Gunde-Cimerman N."/>
        </authorList>
    </citation>
    <scope>NUCLEOTIDE SEQUENCE</scope>
    <source>
        <strain evidence="1">EXF-9298</strain>
    </source>
</reference>
<dbReference type="EMBL" id="JAHFXS010005135">
    <property type="protein sequence ID" value="KAG9942411.1"/>
    <property type="molecule type" value="Genomic_DNA"/>
</dbReference>
<accession>A0A9P8F746</accession>
<comment type="caution">
    <text evidence="1">The sequence shown here is derived from an EMBL/GenBank/DDBJ whole genome shotgun (WGS) entry which is preliminary data.</text>
</comment>